<name>A0ABU0E3J0_9FIRM</name>
<feature type="transmembrane region" description="Helical" evidence="1">
    <location>
        <begin position="109"/>
        <end position="126"/>
    </location>
</feature>
<feature type="transmembrane region" description="Helical" evidence="1">
    <location>
        <begin position="168"/>
        <end position="187"/>
    </location>
</feature>
<comment type="caution">
    <text evidence="2">The sequence shown here is derived from an EMBL/GenBank/DDBJ whole genome shotgun (WGS) entry which is preliminary data.</text>
</comment>
<dbReference type="InterPro" id="IPR010699">
    <property type="entry name" value="DUF1275"/>
</dbReference>
<dbReference type="PANTHER" id="PTHR37314">
    <property type="entry name" value="SLR0142 PROTEIN"/>
    <property type="match status" value="1"/>
</dbReference>
<dbReference type="RefSeq" id="WP_307408186.1">
    <property type="nucleotide sequence ID" value="NZ_JAUSUR010000003.1"/>
</dbReference>
<accession>A0ABU0E3J0</accession>
<dbReference type="Pfam" id="PF06912">
    <property type="entry name" value="DUF1275"/>
    <property type="match status" value="1"/>
</dbReference>
<reference evidence="2 3" key="1">
    <citation type="submission" date="2023-07" db="EMBL/GenBank/DDBJ databases">
        <title>Genomic Encyclopedia of Type Strains, Phase IV (KMG-IV): sequencing the most valuable type-strain genomes for metagenomic binning, comparative biology and taxonomic classification.</title>
        <authorList>
            <person name="Goeker M."/>
        </authorList>
    </citation>
    <scope>NUCLEOTIDE SEQUENCE [LARGE SCALE GENOMIC DNA]</scope>
    <source>
        <strain evidence="2 3">DSM 16784</strain>
    </source>
</reference>
<keyword evidence="3" id="KW-1185">Reference proteome</keyword>
<proteinExistence type="predicted"/>
<dbReference type="Proteomes" id="UP001230220">
    <property type="component" value="Unassembled WGS sequence"/>
</dbReference>
<dbReference type="PANTHER" id="PTHR37314:SF4">
    <property type="entry name" value="UPF0700 TRANSMEMBRANE PROTEIN YOAK"/>
    <property type="match status" value="1"/>
</dbReference>
<protein>
    <submittedName>
        <fullName evidence="2">Uncharacterized membrane protein YoaK (UPF0700 family)</fullName>
    </submittedName>
</protein>
<keyword evidence="1" id="KW-1133">Transmembrane helix</keyword>
<keyword evidence="1" id="KW-0812">Transmembrane</keyword>
<keyword evidence="1" id="KW-0472">Membrane</keyword>
<sequence length="224" mass="25162">MKNYTKGYLFMSMLTFIGGFLDVYTFITRGGVFANTQTTNLARLGYNIATQQFADCIQFILPIISCIIGGIVSTILMKKGKDELHKNLLILEILILVSIGFITNQEYDLVINSVLSFITSFQLNLFRKYGSLAHNTTISTGNLRQVGELIGNFILSKKKSERILSMKYASLVFMFVVGAAMSVFLTAIFSEKSIWFCGVILIILIVIGTYVDYKQDDKEYSIQV</sequence>
<feature type="transmembrane region" description="Helical" evidence="1">
    <location>
        <begin position="59"/>
        <end position="77"/>
    </location>
</feature>
<gene>
    <name evidence="2" type="ORF">J2S15_002201</name>
</gene>
<evidence type="ECO:0000256" key="1">
    <source>
        <dbReference type="SAM" id="Phobius"/>
    </source>
</evidence>
<organism evidence="2 3">
    <name type="scientific">Breznakia pachnodae</name>
    <dbReference type="NCBI Taxonomy" id="265178"/>
    <lineage>
        <taxon>Bacteria</taxon>
        <taxon>Bacillati</taxon>
        <taxon>Bacillota</taxon>
        <taxon>Erysipelotrichia</taxon>
        <taxon>Erysipelotrichales</taxon>
        <taxon>Erysipelotrichaceae</taxon>
        <taxon>Breznakia</taxon>
    </lineage>
</organism>
<dbReference type="EMBL" id="JAUSUR010000003">
    <property type="protein sequence ID" value="MDQ0361454.1"/>
    <property type="molecule type" value="Genomic_DNA"/>
</dbReference>
<feature type="transmembrane region" description="Helical" evidence="1">
    <location>
        <begin position="7"/>
        <end position="27"/>
    </location>
</feature>
<evidence type="ECO:0000313" key="3">
    <source>
        <dbReference type="Proteomes" id="UP001230220"/>
    </source>
</evidence>
<evidence type="ECO:0000313" key="2">
    <source>
        <dbReference type="EMBL" id="MDQ0361454.1"/>
    </source>
</evidence>
<feature type="transmembrane region" description="Helical" evidence="1">
    <location>
        <begin position="193"/>
        <end position="213"/>
    </location>
</feature>
<feature type="transmembrane region" description="Helical" evidence="1">
    <location>
        <begin position="84"/>
        <end position="103"/>
    </location>
</feature>